<dbReference type="InterPro" id="IPR011701">
    <property type="entry name" value="MFS"/>
</dbReference>
<feature type="transmembrane region" description="Helical" evidence="6">
    <location>
        <begin position="134"/>
        <end position="152"/>
    </location>
</feature>
<comment type="caution">
    <text evidence="8">The sequence shown here is derived from an EMBL/GenBank/DDBJ whole genome shotgun (WGS) entry which is preliminary data.</text>
</comment>
<dbReference type="Pfam" id="PF07690">
    <property type="entry name" value="MFS_1"/>
    <property type="match status" value="1"/>
</dbReference>
<evidence type="ECO:0000256" key="2">
    <source>
        <dbReference type="ARBA" id="ARBA00022475"/>
    </source>
</evidence>
<feature type="transmembrane region" description="Helical" evidence="6">
    <location>
        <begin position="44"/>
        <end position="63"/>
    </location>
</feature>
<evidence type="ECO:0000256" key="5">
    <source>
        <dbReference type="ARBA" id="ARBA00023136"/>
    </source>
</evidence>
<dbReference type="SUPFAM" id="SSF103473">
    <property type="entry name" value="MFS general substrate transporter"/>
    <property type="match status" value="1"/>
</dbReference>
<evidence type="ECO:0000256" key="6">
    <source>
        <dbReference type="SAM" id="Phobius"/>
    </source>
</evidence>
<feature type="transmembrane region" description="Helical" evidence="6">
    <location>
        <begin position="247"/>
        <end position="267"/>
    </location>
</feature>
<dbReference type="PANTHER" id="PTHR43124:SF3">
    <property type="entry name" value="CHLORAMPHENICOL EFFLUX PUMP RV0191"/>
    <property type="match status" value="1"/>
</dbReference>
<feature type="transmembrane region" description="Helical" evidence="6">
    <location>
        <begin position="372"/>
        <end position="393"/>
    </location>
</feature>
<dbReference type="EMBL" id="MLJW01000157">
    <property type="protein sequence ID" value="OIQ95943.1"/>
    <property type="molecule type" value="Genomic_DNA"/>
</dbReference>
<evidence type="ECO:0000259" key="7">
    <source>
        <dbReference type="PROSITE" id="PS50850"/>
    </source>
</evidence>
<feature type="transmembrane region" description="Helical" evidence="6">
    <location>
        <begin position="205"/>
        <end position="227"/>
    </location>
</feature>
<feature type="transmembrane region" description="Helical" evidence="6">
    <location>
        <begin position="304"/>
        <end position="327"/>
    </location>
</feature>
<dbReference type="Gene3D" id="1.20.1250.20">
    <property type="entry name" value="MFS general substrate transporter like domains"/>
    <property type="match status" value="1"/>
</dbReference>
<keyword evidence="5 6" id="KW-0472">Membrane</keyword>
<reference evidence="8" key="1">
    <citation type="submission" date="2016-10" db="EMBL/GenBank/DDBJ databases">
        <title>Sequence of Gallionella enrichment culture.</title>
        <authorList>
            <person name="Poehlein A."/>
            <person name="Muehling M."/>
            <person name="Daniel R."/>
        </authorList>
    </citation>
    <scope>NUCLEOTIDE SEQUENCE</scope>
</reference>
<evidence type="ECO:0000313" key="8">
    <source>
        <dbReference type="EMBL" id="OIQ95943.1"/>
    </source>
</evidence>
<dbReference type="AlphaFoldDB" id="A0A1J5RVG1"/>
<dbReference type="GO" id="GO:0022857">
    <property type="term" value="F:transmembrane transporter activity"/>
    <property type="evidence" value="ECO:0007669"/>
    <property type="project" value="InterPro"/>
</dbReference>
<dbReference type="GO" id="GO:0005886">
    <property type="term" value="C:plasma membrane"/>
    <property type="evidence" value="ECO:0007669"/>
    <property type="project" value="UniProtKB-SubCell"/>
</dbReference>
<evidence type="ECO:0000256" key="1">
    <source>
        <dbReference type="ARBA" id="ARBA00004651"/>
    </source>
</evidence>
<comment type="subcellular location">
    <subcellularLocation>
        <location evidence="1">Cell membrane</location>
        <topology evidence="1">Multi-pass membrane protein</topology>
    </subcellularLocation>
</comment>
<evidence type="ECO:0000256" key="3">
    <source>
        <dbReference type="ARBA" id="ARBA00022692"/>
    </source>
</evidence>
<dbReference type="InterPro" id="IPR050189">
    <property type="entry name" value="MFS_Efflux_Transporters"/>
</dbReference>
<dbReference type="InterPro" id="IPR036259">
    <property type="entry name" value="MFS_trans_sf"/>
</dbReference>
<feature type="transmembrane region" description="Helical" evidence="6">
    <location>
        <begin position="102"/>
        <end position="122"/>
    </location>
</feature>
<feature type="transmembrane region" description="Helical" evidence="6">
    <location>
        <begin position="339"/>
        <end position="360"/>
    </location>
</feature>
<feature type="transmembrane region" description="Helical" evidence="6">
    <location>
        <begin position="164"/>
        <end position="184"/>
    </location>
</feature>
<feature type="domain" description="Major facilitator superfamily (MFS) profile" evidence="7">
    <location>
        <begin position="9"/>
        <end position="399"/>
    </location>
</feature>
<evidence type="ECO:0000256" key="4">
    <source>
        <dbReference type="ARBA" id="ARBA00022989"/>
    </source>
</evidence>
<proteinExistence type="predicted"/>
<accession>A0A1J5RVG1</accession>
<name>A0A1J5RVG1_9ZZZZ</name>
<organism evidence="8">
    <name type="scientific">mine drainage metagenome</name>
    <dbReference type="NCBI Taxonomy" id="410659"/>
    <lineage>
        <taxon>unclassified sequences</taxon>
        <taxon>metagenomes</taxon>
        <taxon>ecological metagenomes</taxon>
    </lineage>
</organism>
<dbReference type="InterPro" id="IPR020846">
    <property type="entry name" value="MFS_dom"/>
</dbReference>
<feature type="transmembrane region" description="Helical" evidence="6">
    <location>
        <begin position="75"/>
        <end position="96"/>
    </location>
</feature>
<sequence>MSRPSAGRLLFLLCAAEALSMTGFAAWPGLLPHFQAAWQLSGKAAGAVGGAFFAGYMLAVPALSGLTDRIDARRIYFFACLLAAAGCLGFALFASGAVSAGLFQLLIGAGLAGTYMPGLKALSDRLDGPRQPRFVAIYTSTFGVGASLSYLLSGWVGGALGWRAAFILGALGPLAAGALVLFALRPVVPHGAAHRPGLARMLGVLADRATLGYVLGYAAHCWELFGLRSWVVALVAYSAGAGGYSPLAPATAAAAINLIGIPASIFGNELAGRFGRRRFILLTMAASGSLAWLTGAVASWPWALLALLVLYNIAVMADSAALTAGLIAAAEPARLGSALAVYSLFGFGAGFFGPLVFGTVLDAGGGRNASTAWLLACGSLGLACLLAPAAALFGKRPAA</sequence>
<feature type="transmembrane region" description="Helical" evidence="6">
    <location>
        <begin position="279"/>
        <end position="298"/>
    </location>
</feature>
<keyword evidence="2" id="KW-1003">Cell membrane</keyword>
<protein>
    <submittedName>
        <fullName evidence="8">Major facilitator superfamily protein</fullName>
    </submittedName>
</protein>
<keyword evidence="4 6" id="KW-1133">Transmembrane helix</keyword>
<dbReference type="PANTHER" id="PTHR43124">
    <property type="entry name" value="PURINE EFFLUX PUMP PBUE"/>
    <property type="match status" value="1"/>
</dbReference>
<dbReference type="PROSITE" id="PS50850">
    <property type="entry name" value="MFS"/>
    <property type="match status" value="1"/>
</dbReference>
<keyword evidence="3 6" id="KW-0812">Transmembrane</keyword>
<gene>
    <name evidence="8" type="ORF">GALL_220760</name>
</gene>